<dbReference type="AlphaFoldDB" id="A0A015YX05"/>
<protein>
    <submittedName>
        <fullName evidence="1">Uncharacterized protein</fullName>
    </submittedName>
</protein>
<proteinExistence type="predicted"/>
<dbReference type="PATRIC" id="fig|1339327.3.peg.4107"/>
<name>A0A015YX05_BACFG</name>
<comment type="caution">
    <text evidence="1">The sequence shown here is derived from an EMBL/GenBank/DDBJ whole genome shotgun (WGS) entry which is preliminary data.</text>
</comment>
<gene>
    <name evidence="1" type="ORF">M136_3571</name>
</gene>
<evidence type="ECO:0000313" key="2">
    <source>
        <dbReference type="Proteomes" id="UP000022082"/>
    </source>
</evidence>
<dbReference type="Proteomes" id="UP000022082">
    <property type="component" value="Unassembled WGS sequence"/>
</dbReference>
<organism evidence="1 2">
    <name type="scientific">Bacteroides fragilis str. S36L11</name>
    <dbReference type="NCBI Taxonomy" id="1339327"/>
    <lineage>
        <taxon>Bacteria</taxon>
        <taxon>Pseudomonadati</taxon>
        <taxon>Bacteroidota</taxon>
        <taxon>Bacteroidia</taxon>
        <taxon>Bacteroidales</taxon>
        <taxon>Bacteroidaceae</taxon>
        <taxon>Bacteroides</taxon>
    </lineage>
</organism>
<sequence length="66" mass="7795">MLTCFEVNAYLFSGKARLYRLKRAVLRQRNQPFLTSTVLVDPEKEKYESVKRRILLLFICITAETI</sequence>
<dbReference type="EMBL" id="JGDJ01000256">
    <property type="protein sequence ID" value="EXZ27269.1"/>
    <property type="molecule type" value="Genomic_DNA"/>
</dbReference>
<accession>A0A015YX05</accession>
<reference evidence="1 2" key="1">
    <citation type="submission" date="2014-02" db="EMBL/GenBank/DDBJ databases">
        <authorList>
            <person name="Sears C."/>
            <person name="Carroll K."/>
            <person name="Sack B.R."/>
            <person name="Qadri F."/>
            <person name="Myers L.L."/>
            <person name="Chung G.-T."/>
            <person name="Escheverria P."/>
            <person name="Fraser C.M."/>
            <person name="Sadzewicz L."/>
            <person name="Shefchek K.A."/>
            <person name="Tallon L."/>
            <person name="Das S.P."/>
            <person name="Daugherty S."/>
            <person name="Mongodin E.F."/>
        </authorList>
    </citation>
    <scope>NUCLEOTIDE SEQUENCE [LARGE SCALE GENOMIC DNA]</scope>
    <source>
        <strain evidence="1 2">S36L11</strain>
    </source>
</reference>
<evidence type="ECO:0000313" key="1">
    <source>
        <dbReference type="EMBL" id="EXZ27269.1"/>
    </source>
</evidence>